<dbReference type="SUPFAM" id="SSF110395">
    <property type="entry name" value="CutC-like"/>
    <property type="match status" value="1"/>
</dbReference>
<protein>
    <recommendedName>
        <fullName evidence="3">PF03932 family protein CutC</fullName>
    </recommendedName>
</protein>
<proteinExistence type="inferred from homology"/>
<organism evidence="4 5">
    <name type="scientific">Neobacillus mesonae</name>
    <dbReference type="NCBI Taxonomy" id="1193713"/>
    <lineage>
        <taxon>Bacteria</taxon>
        <taxon>Bacillati</taxon>
        <taxon>Bacillota</taxon>
        <taxon>Bacilli</taxon>
        <taxon>Bacillales</taxon>
        <taxon>Bacillaceae</taxon>
        <taxon>Neobacillus</taxon>
    </lineage>
</organism>
<dbReference type="RefSeq" id="WP_066387827.1">
    <property type="nucleotide sequence ID" value="NZ_CP022572.1"/>
</dbReference>
<comment type="subcellular location">
    <subcellularLocation>
        <location evidence="3">Cytoplasm</location>
    </subcellularLocation>
</comment>
<evidence type="ECO:0000313" key="5">
    <source>
        <dbReference type="Proteomes" id="UP000282892"/>
    </source>
</evidence>
<dbReference type="AlphaFoldDB" id="A0A3T0I413"/>
<sequence>MLKEVCVENFTVIPEAAERGAARVELCDNLAVGGTTVSHGVAIQTIAYCHQNNIKVMSMIRPRGGNFIYNQAEIEMMKGDIAHLKQLGTDGVVFGALNESCWIDEEVMLSLLEEAKGLEVTFHMAFDEIKPELQFDAITWLAEHGVTRILTHGGPAGSKIENNLPRLKELVDFSKGKLTILPGGGITDENLTHIVNELNVTEAHGTKIVGKLESKM</sequence>
<comment type="similarity">
    <text evidence="1 3">Belongs to the CutC family.</text>
</comment>
<dbReference type="Pfam" id="PF03932">
    <property type="entry name" value="CutC"/>
    <property type="match status" value="1"/>
</dbReference>
<dbReference type="KEGG" id="nmk:CHR53_23895"/>
<gene>
    <name evidence="3" type="primary">cutC</name>
    <name evidence="4" type="ORF">CHR53_23895</name>
</gene>
<dbReference type="Gene3D" id="3.20.20.380">
    <property type="entry name" value="Copper homeostasis (CutC) domain"/>
    <property type="match status" value="1"/>
</dbReference>
<comment type="caution">
    <text evidence="3">Once thought to be involved in copper homeostasis, experiments in E.coli have shown this is not the case.</text>
</comment>
<evidence type="ECO:0000313" key="4">
    <source>
        <dbReference type="EMBL" id="AZU64053.1"/>
    </source>
</evidence>
<name>A0A3T0I413_9BACI</name>
<dbReference type="PANTHER" id="PTHR12598">
    <property type="entry name" value="COPPER HOMEOSTASIS PROTEIN CUTC"/>
    <property type="match status" value="1"/>
</dbReference>
<reference evidence="4 5" key="1">
    <citation type="submission" date="2017-07" db="EMBL/GenBank/DDBJ databases">
        <title>The complete genome sequence of Bacillus mesonae strain H20-5, an efficient strain improving plant abiotic stress resistance.</title>
        <authorList>
            <person name="Kim S.Y."/>
            <person name="Song H."/>
            <person name="Sang M.K."/>
            <person name="Weon H.-Y."/>
            <person name="Song J."/>
        </authorList>
    </citation>
    <scope>NUCLEOTIDE SEQUENCE [LARGE SCALE GENOMIC DNA]</scope>
    <source>
        <strain evidence="4 5">H20-5</strain>
    </source>
</reference>
<dbReference type="GO" id="GO:0005507">
    <property type="term" value="F:copper ion binding"/>
    <property type="evidence" value="ECO:0007669"/>
    <property type="project" value="TreeGrafter"/>
</dbReference>
<dbReference type="InterPro" id="IPR036822">
    <property type="entry name" value="CutC-like_dom_sf"/>
</dbReference>
<keyword evidence="2 3" id="KW-0963">Cytoplasm</keyword>
<dbReference type="PANTHER" id="PTHR12598:SF0">
    <property type="entry name" value="COPPER HOMEOSTASIS PROTEIN CUTC HOMOLOG"/>
    <property type="match status" value="1"/>
</dbReference>
<keyword evidence="5" id="KW-1185">Reference proteome</keyword>
<evidence type="ECO:0000256" key="2">
    <source>
        <dbReference type="ARBA" id="ARBA00022490"/>
    </source>
</evidence>
<dbReference type="InterPro" id="IPR005627">
    <property type="entry name" value="CutC-like"/>
</dbReference>
<dbReference type="FunFam" id="3.20.20.380:FF:000003">
    <property type="entry name" value="Copper homeostasis protein CutC"/>
    <property type="match status" value="1"/>
</dbReference>
<dbReference type="HAMAP" id="MF_00795">
    <property type="entry name" value="CutC"/>
    <property type="match status" value="1"/>
</dbReference>
<dbReference type="Proteomes" id="UP000282892">
    <property type="component" value="Chromosome"/>
</dbReference>
<evidence type="ECO:0000256" key="3">
    <source>
        <dbReference type="HAMAP-Rule" id="MF_00795"/>
    </source>
</evidence>
<dbReference type="EMBL" id="CP022572">
    <property type="protein sequence ID" value="AZU64053.1"/>
    <property type="molecule type" value="Genomic_DNA"/>
</dbReference>
<dbReference type="GO" id="GO:0005737">
    <property type="term" value="C:cytoplasm"/>
    <property type="evidence" value="ECO:0007669"/>
    <property type="project" value="UniProtKB-SubCell"/>
</dbReference>
<dbReference type="STRING" id="1193713.GCA_001636315_01675"/>
<accession>A0A3T0I413</accession>
<dbReference type="OrthoDB" id="9815677at2"/>
<evidence type="ECO:0000256" key="1">
    <source>
        <dbReference type="ARBA" id="ARBA00007768"/>
    </source>
</evidence>